<keyword evidence="8" id="KW-0560">Oxidoreductase</keyword>
<accession>A0ABW6I985</accession>
<comment type="caution">
    <text evidence="15">The sequence shown here is derived from an EMBL/GenBank/DDBJ whole genome shotgun (WGS) entry which is preliminary data.</text>
</comment>
<keyword evidence="6" id="KW-0276">Fatty acid metabolism</keyword>
<dbReference type="Pfam" id="PF00487">
    <property type="entry name" value="FA_desaturase"/>
    <property type="match status" value="1"/>
</dbReference>
<feature type="transmembrane region" description="Helical" evidence="13">
    <location>
        <begin position="38"/>
        <end position="59"/>
    </location>
</feature>
<keyword evidence="12" id="KW-0275">Fatty acid biosynthesis</keyword>
<evidence type="ECO:0000256" key="10">
    <source>
        <dbReference type="ARBA" id="ARBA00023098"/>
    </source>
</evidence>
<dbReference type="RefSeq" id="WP_377960274.1">
    <property type="nucleotide sequence ID" value="NZ_JBHZOL010000003.1"/>
</dbReference>
<keyword evidence="9" id="KW-0408">Iron</keyword>
<evidence type="ECO:0000313" key="16">
    <source>
        <dbReference type="Proteomes" id="UP001600165"/>
    </source>
</evidence>
<keyword evidence="10" id="KW-0443">Lipid metabolism</keyword>
<proteinExistence type="inferred from homology"/>
<evidence type="ECO:0000256" key="1">
    <source>
        <dbReference type="ARBA" id="ARBA00001954"/>
    </source>
</evidence>
<feature type="transmembrane region" description="Helical" evidence="13">
    <location>
        <begin position="157"/>
        <end position="181"/>
    </location>
</feature>
<evidence type="ECO:0000256" key="5">
    <source>
        <dbReference type="ARBA" id="ARBA00022692"/>
    </source>
</evidence>
<sequence length="309" mass="34127">MRPYSSLTAVAYLVGPALILVSHLGALLILITGLSWGAFVWMVGLYLVRMLATTGIYHRLLTHKSYQAPQFVLWIGSLVAASAGQMGPSWWKAHHMSHHRYADGDRDPHSPLSFRQKLGGFYWSQGGWLLSDQFFPAKLPRDVEQDVVLKVIDRLHFVPLVALGAISYWLGGLEYLGAFFLSTTLLFHGVQTVNSLCHLVGEQPFATDDASRNNKLVALLTLGEGWHNLHHAFQASSRHGITLRAGEVVYLPDPTFSFIKLLEFLGLAAKLRLPTESELQQRARDSSGQPLAALVATDVSTACTDSLRV</sequence>
<gene>
    <name evidence="15" type="ORF">ACFVKH_00440</name>
</gene>
<dbReference type="InterPro" id="IPR015876">
    <property type="entry name" value="Acyl-CoA_DS"/>
</dbReference>
<evidence type="ECO:0000313" key="15">
    <source>
        <dbReference type="EMBL" id="MFE4104723.1"/>
    </source>
</evidence>
<evidence type="ECO:0000259" key="14">
    <source>
        <dbReference type="Pfam" id="PF00487"/>
    </source>
</evidence>
<comment type="subcellular location">
    <subcellularLocation>
        <location evidence="2">Membrane</location>
        <topology evidence="2">Multi-pass membrane protein</topology>
    </subcellularLocation>
</comment>
<evidence type="ECO:0000256" key="12">
    <source>
        <dbReference type="ARBA" id="ARBA00023160"/>
    </source>
</evidence>
<keyword evidence="4" id="KW-0444">Lipid biosynthesis</keyword>
<dbReference type="Proteomes" id="UP001600165">
    <property type="component" value="Unassembled WGS sequence"/>
</dbReference>
<evidence type="ECO:0000256" key="7">
    <source>
        <dbReference type="ARBA" id="ARBA00022989"/>
    </source>
</evidence>
<keyword evidence="7 13" id="KW-1133">Transmembrane helix</keyword>
<feature type="domain" description="Fatty acid desaturase" evidence="14">
    <location>
        <begin position="41"/>
        <end position="234"/>
    </location>
</feature>
<feature type="transmembrane region" description="Helical" evidence="13">
    <location>
        <begin position="12"/>
        <end position="32"/>
    </location>
</feature>
<protein>
    <submittedName>
        <fullName evidence="15">Acyl-CoA desaturase</fullName>
    </submittedName>
</protein>
<comment type="similarity">
    <text evidence="3">Belongs to the fatty acid desaturase type 2 family.</text>
</comment>
<dbReference type="PANTHER" id="PTHR11351:SF31">
    <property type="entry name" value="DESATURASE 1, ISOFORM A-RELATED"/>
    <property type="match status" value="1"/>
</dbReference>
<name>A0ABW6I985_9CYAN</name>
<evidence type="ECO:0000256" key="11">
    <source>
        <dbReference type="ARBA" id="ARBA00023136"/>
    </source>
</evidence>
<keyword evidence="5 13" id="KW-0812">Transmembrane</keyword>
<dbReference type="CDD" id="cd03505">
    <property type="entry name" value="Delta9-FADS-like"/>
    <property type="match status" value="1"/>
</dbReference>
<dbReference type="EMBL" id="JBHZOL010000003">
    <property type="protein sequence ID" value="MFE4104723.1"/>
    <property type="molecule type" value="Genomic_DNA"/>
</dbReference>
<reference evidence="15 16" key="1">
    <citation type="submission" date="2024-10" db="EMBL/GenBank/DDBJ databases">
        <authorList>
            <person name="Ratan Roy A."/>
            <person name="Morales Sandoval P.H."/>
            <person name="De Los Santos Villalobos S."/>
            <person name="Chakraborty S."/>
            <person name="Mukherjee J."/>
        </authorList>
    </citation>
    <scope>NUCLEOTIDE SEQUENCE [LARGE SCALE GENOMIC DNA]</scope>
    <source>
        <strain evidence="15 16">S1</strain>
    </source>
</reference>
<evidence type="ECO:0000256" key="13">
    <source>
        <dbReference type="SAM" id="Phobius"/>
    </source>
</evidence>
<comment type="cofactor">
    <cofactor evidence="1">
        <name>Fe(2+)</name>
        <dbReference type="ChEBI" id="CHEBI:29033"/>
    </cofactor>
</comment>
<dbReference type="InterPro" id="IPR005804">
    <property type="entry name" value="FA_desaturase_dom"/>
</dbReference>
<evidence type="ECO:0000256" key="8">
    <source>
        <dbReference type="ARBA" id="ARBA00023002"/>
    </source>
</evidence>
<evidence type="ECO:0000256" key="4">
    <source>
        <dbReference type="ARBA" id="ARBA00022516"/>
    </source>
</evidence>
<evidence type="ECO:0000256" key="6">
    <source>
        <dbReference type="ARBA" id="ARBA00022832"/>
    </source>
</evidence>
<dbReference type="PANTHER" id="PTHR11351">
    <property type="entry name" value="ACYL-COA DESATURASE"/>
    <property type="match status" value="1"/>
</dbReference>
<evidence type="ECO:0000256" key="2">
    <source>
        <dbReference type="ARBA" id="ARBA00004141"/>
    </source>
</evidence>
<evidence type="ECO:0000256" key="9">
    <source>
        <dbReference type="ARBA" id="ARBA00023004"/>
    </source>
</evidence>
<keyword evidence="11 13" id="KW-0472">Membrane</keyword>
<evidence type="ECO:0000256" key="3">
    <source>
        <dbReference type="ARBA" id="ARBA00008749"/>
    </source>
</evidence>
<keyword evidence="16" id="KW-1185">Reference proteome</keyword>
<dbReference type="PRINTS" id="PR00075">
    <property type="entry name" value="FACDDSATRASE"/>
</dbReference>
<organism evidence="15 16">
    <name type="scientific">Almyronema epifaneia S1</name>
    <dbReference type="NCBI Taxonomy" id="2991925"/>
    <lineage>
        <taxon>Bacteria</taxon>
        <taxon>Bacillati</taxon>
        <taxon>Cyanobacteriota</taxon>
        <taxon>Cyanophyceae</taxon>
        <taxon>Nodosilineales</taxon>
        <taxon>Nodosilineaceae</taxon>
        <taxon>Almyronema</taxon>
        <taxon>Almyronema epifaneia</taxon>
    </lineage>
</organism>